<protein>
    <submittedName>
        <fullName evidence="3">Uncharacterized protein</fullName>
    </submittedName>
</protein>
<dbReference type="RefSeq" id="WP_139168054.1">
    <property type="nucleotide sequence ID" value="NZ_FMYG01000003.1"/>
</dbReference>
<keyword evidence="2" id="KW-0732">Signal</keyword>
<name>A0A1G6JDW6_9MICO</name>
<feature type="compositionally biased region" description="Low complexity" evidence="1">
    <location>
        <begin position="32"/>
        <end position="59"/>
    </location>
</feature>
<sequence>MTRLRVLTVSTAAVAAALLLAGCSSPEEQAQPAPVVTTEASTTPSTTPTPTPAASTAAPVSDIQSSVDTFVAALDELGIEHSEPVRAEVGGSGAKARFDMTVSGNDAGINVFPDAETLAAWGELSDAYGGIFVSSGNAVLSLNSSEGIANSAEIAPAIAQAVGGEARGV</sequence>
<feature type="chain" id="PRO_5010197768" evidence="2">
    <location>
        <begin position="31"/>
        <end position="169"/>
    </location>
</feature>
<dbReference type="OrthoDB" id="5149717at2"/>
<dbReference type="EMBL" id="FMYG01000003">
    <property type="protein sequence ID" value="SDC16837.1"/>
    <property type="molecule type" value="Genomic_DNA"/>
</dbReference>
<dbReference type="AlphaFoldDB" id="A0A1G6JDW6"/>
<dbReference type="PROSITE" id="PS51257">
    <property type="entry name" value="PROKAR_LIPOPROTEIN"/>
    <property type="match status" value="1"/>
</dbReference>
<proteinExistence type="predicted"/>
<gene>
    <name evidence="3" type="ORF">SAMN05216418_1794</name>
</gene>
<evidence type="ECO:0000256" key="2">
    <source>
        <dbReference type="SAM" id="SignalP"/>
    </source>
</evidence>
<feature type="region of interest" description="Disordered" evidence="1">
    <location>
        <begin position="26"/>
        <end position="59"/>
    </location>
</feature>
<evidence type="ECO:0000313" key="3">
    <source>
        <dbReference type="EMBL" id="SDC16837.1"/>
    </source>
</evidence>
<organism evidence="3">
    <name type="scientific">Microbacterium enclense</name>
    <dbReference type="NCBI Taxonomy" id="993073"/>
    <lineage>
        <taxon>Bacteria</taxon>
        <taxon>Bacillati</taxon>
        <taxon>Actinomycetota</taxon>
        <taxon>Actinomycetes</taxon>
        <taxon>Micrococcales</taxon>
        <taxon>Microbacteriaceae</taxon>
        <taxon>Microbacterium</taxon>
    </lineage>
</organism>
<reference evidence="3" key="1">
    <citation type="submission" date="2016-09" db="EMBL/GenBank/DDBJ databases">
        <authorList>
            <person name="Capua I."/>
            <person name="De Benedictis P."/>
            <person name="Joannis T."/>
            <person name="Lombin L.H."/>
            <person name="Cattoli G."/>
        </authorList>
    </citation>
    <scope>NUCLEOTIDE SEQUENCE [LARGE SCALE GENOMIC DNA]</scope>
    <source>
        <strain evidence="3">NIO-1002</strain>
    </source>
</reference>
<accession>A0A1G6JDW6</accession>
<dbReference type="Proteomes" id="UP000183203">
    <property type="component" value="Unassembled WGS sequence"/>
</dbReference>
<feature type="signal peptide" evidence="2">
    <location>
        <begin position="1"/>
        <end position="30"/>
    </location>
</feature>
<evidence type="ECO:0000256" key="1">
    <source>
        <dbReference type="SAM" id="MobiDB-lite"/>
    </source>
</evidence>